<dbReference type="InterPro" id="IPR050567">
    <property type="entry name" value="Mitochondrial_Carrier"/>
</dbReference>
<name>A0A2K3CW12_CHLRE</name>
<feature type="region of interest" description="Disordered" evidence="11">
    <location>
        <begin position="97"/>
        <end position="212"/>
    </location>
</feature>
<evidence type="ECO:0000256" key="3">
    <source>
        <dbReference type="ARBA" id="ARBA00022448"/>
    </source>
</evidence>
<evidence type="ECO:0000256" key="5">
    <source>
        <dbReference type="ARBA" id="ARBA00022737"/>
    </source>
</evidence>
<dbReference type="InParanoid" id="A0A2K3CW12"/>
<evidence type="ECO:0008006" key="14">
    <source>
        <dbReference type="Google" id="ProtNLM"/>
    </source>
</evidence>
<sequence>MEPSTETNGLLRDFVAGAVAGAFAITVSQPLDTVRVRIQQACSASGGVPSALSVLSSMVRKEGLLSPWKGLTYPLLFASVQSAILFQAYGWTLRQLASPEDAEQPQRSQQQEPPQQSQLHGIHHSPVAGQRQWPPAMLGGAEGAGSSSGSGSSAGSVALHRTHHHESLQATQQQQPQQLASHPHQRQVHQLHLHHHHHAVSQQMRETEVHGPHSVTGAVVHYVASSLGLEPAGPTQRSLLAGQAAGSSHSSERISRSESSSSSSSRGLAEVPATGTGRHGGAEGAQEEAERPQPIPMPWHGFVAGGVAGMAQVFLWSPVELLKLRAQLQTASPGTAGYCNPAALAAQVVRQDGVAGLYRGFTLTVVRDVPSYAMYFWLYHDIAAALSPGLHPEQAPPATQVLAGGLAGVLAWLPIYPLDVIKTRVQAVSTAASTKTWWQHCKELQAERALYRGCMPTLVRAFVMDGASFLGYTTTLKLLAGGGGSGSRSGSSGSSNGSGSNT</sequence>
<dbReference type="AlphaFoldDB" id="A0A2K3CW12"/>
<evidence type="ECO:0000313" key="13">
    <source>
        <dbReference type="Proteomes" id="UP000006906"/>
    </source>
</evidence>
<dbReference type="InterPro" id="IPR023395">
    <property type="entry name" value="MCP_dom_sf"/>
</dbReference>
<keyword evidence="8 9" id="KW-0472">Membrane</keyword>
<evidence type="ECO:0000256" key="9">
    <source>
        <dbReference type="PROSITE-ProRule" id="PRU00282"/>
    </source>
</evidence>
<feature type="compositionally biased region" description="Low complexity" evidence="11">
    <location>
        <begin position="488"/>
        <end position="502"/>
    </location>
</feature>
<dbReference type="PANTHER" id="PTHR45624">
    <property type="entry name" value="MITOCHONDRIAL BASIC AMINO ACIDS TRANSPORTER-RELATED"/>
    <property type="match status" value="1"/>
</dbReference>
<dbReference type="RefSeq" id="XP_042916262.1">
    <property type="nucleotide sequence ID" value="XM_043071486.1"/>
</dbReference>
<dbReference type="EMBL" id="CM008977">
    <property type="protein sequence ID" value="PNW72469.1"/>
    <property type="molecule type" value="Genomic_DNA"/>
</dbReference>
<feature type="region of interest" description="Disordered" evidence="11">
    <location>
        <begin position="483"/>
        <end position="502"/>
    </location>
</feature>
<dbReference type="Proteomes" id="UP000006906">
    <property type="component" value="Chromosome 16"/>
</dbReference>
<reference evidence="12 13" key="1">
    <citation type="journal article" date="2007" name="Science">
        <title>The Chlamydomonas genome reveals the evolution of key animal and plant functions.</title>
        <authorList>
            <person name="Merchant S.S."/>
            <person name="Prochnik S.E."/>
            <person name="Vallon O."/>
            <person name="Harris E.H."/>
            <person name="Karpowicz S.J."/>
            <person name="Witman G.B."/>
            <person name="Terry A."/>
            <person name="Salamov A."/>
            <person name="Fritz-Laylin L.K."/>
            <person name="Marechal-Drouard L."/>
            <person name="Marshall W.F."/>
            <person name="Qu L.H."/>
            <person name="Nelson D.R."/>
            <person name="Sanderfoot A.A."/>
            <person name="Spalding M.H."/>
            <person name="Kapitonov V.V."/>
            <person name="Ren Q."/>
            <person name="Ferris P."/>
            <person name="Lindquist E."/>
            <person name="Shapiro H."/>
            <person name="Lucas S.M."/>
            <person name="Grimwood J."/>
            <person name="Schmutz J."/>
            <person name="Cardol P."/>
            <person name="Cerutti H."/>
            <person name="Chanfreau G."/>
            <person name="Chen C.L."/>
            <person name="Cognat V."/>
            <person name="Croft M.T."/>
            <person name="Dent R."/>
            <person name="Dutcher S."/>
            <person name="Fernandez E."/>
            <person name="Fukuzawa H."/>
            <person name="Gonzalez-Ballester D."/>
            <person name="Gonzalez-Halphen D."/>
            <person name="Hallmann A."/>
            <person name="Hanikenne M."/>
            <person name="Hippler M."/>
            <person name="Inwood W."/>
            <person name="Jabbari K."/>
            <person name="Kalanon M."/>
            <person name="Kuras R."/>
            <person name="Lefebvre P.A."/>
            <person name="Lemaire S.D."/>
            <person name="Lobanov A.V."/>
            <person name="Lohr M."/>
            <person name="Manuell A."/>
            <person name="Meier I."/>
            <person name="Mets L."/>
            <person name="Mittag M."/>
            <person name="Mittelmeier T."/>
            <person name="Moroney J.V."/>
            <person name="Moseley J."/>
            <person name="Napoli C."/>
            <person name="Nedelcu A.M."/>
            <person name="Niyogi K."/>
            <person name="Novoselov S.V."/>
            <person name="Paulsen I.T."/>
            <person name="Pazour G."/>
            <person name="Purton S."/>
            <person name="Ral J.P."/>
            <person name="Riano-Pachon D.M."/>
            <person name="Riekhof W."/>
            <person name="Rymarquis L."/>
            <person name="Schroda M."/>
            <person name="Stern D."/>
            <person name="Umen J."/>
            <person name="Willows R."/>
            <person name="Wilson N."/>
            <person name="Zimmer S.L."/>
            <person name="Allmer J."/>
            <person name="Balk J."/>
            <person name="Bisova K."/>
            <person name="Chen C.J."/>
            <person name="Elias M."/>
            <person name="Gendler K."/>
            <person name="Hauser C."/>
            <person name="Lamb M.R."/>
            <person name="Ledford H."/>
            <person name="Long J.C."/>
            <person name="Minagawa J."/>
            <person name="Page M.D."/>
            <person name="Pan J."/>
            <person name="Pootakham W."/>
            <person name="Roje S."/>
            <person name="Rose A."/>
            <person name="Stahlberg E."/>
            <person name="Terauchi A.M."/>
            <person name="Yang P."/>
            <person name="Ball S."/>
            <person name="Bowler C."/>
            <person name="Dieckmann C.L."/>
            <person name="Gladyshev V.N."/>
            <person name="Green P."/>
            <person name="Jorgensen R."/>
            <person name="Mayfield S."/>
            <person name="Mueller-Roeber B."/>
            <person name="Rajamani S."/>
            <person name="Sayre R.T."/>
            <person name="Brokstein P."/>
            <person name="Dubchak I."/>
            <person name="Goodstein D."/>
            <person name="Hornick L."/>
            <person name="Huang Y.W."/>
            <person name="Jhaveri J."/>
            <person name="Luo Y."/>
            <person name="Martinez D."/>
            <person name="Ngau W.C."/>
            <person name="Otillar B."/>
            <person name="Poliakov A."/>
            <person name="Porter A."/>
            <person name="Szajkowski L."/>
            <person name="Werner G."/>
            <person name="Zhou K."/>
            <person name="Grigoriev I.V."/>
            <person name="Rokhsar D.S."/>
            <person name="Grossman A.R."/>
        </authorList>
    </citation>
    <scope>NUCLEOTIDE SEQUENCE [LARGE SCALE GENOMIC DNA]</scope>
    <source>
        <strain evidence="13">CC-503</strain>
    </source>
</reference>
<gene>
    <name evidence="12" type="ORF">CHLRE_16g683259v5</name>
</gene>
<evidence type="ECO:0000256" key="1">
    <source>
        <dbReference type="ARBA" id="ARBA00004225"/>
    </source>
</evidence>
<dbReference type="KEGG" id="cre:CHLRE_16g683259v5"/>
<feature type="repeat" description="Solcar" evidence="9">
    <location>
        <begin position="8"/>
        <end position="95"/>
    </location>
</feature>
<dbReference type="Gramene" id="PNW72469">
    <property type="protein sequence ID" value="PNW72469"/>
    <property type="gene ID" value="CHLRE_16g683259v5"/>
</dbReference>
<keyword evidence="13" id="KW-1185">Reference proteome</keyword>
<dbReference type="GO" id="GO:0022857">
    <property type="term" value="F:transmembrane transporter activity"/>
    <property type="evidence" value="ECO:0000318"/>
    <property type="project" value="GO_Central"/>
</dbReference>
<comment type="similarity">
    <text evidence="2 10">Belongs to the mitochondrial carrier (TC 2.A.29) family.</text>
</comment>
<comment type="subcellular location">
    <subcellularLocation>
        <location evidence="1">Mitochondrion membrane</location>
        <topology evidence="1">Multi-pass membrane protein</topology>
    </subcellularLocation>
</comment>
<keyword evidence="5" id="KW-0677">Repeat</keyword>
<keyword evidence="7" id="KW-0496">Mitochondrion</keyword>
<evidence type="ECO:0000256" key="4">
    <source>
        <dbReference type="ARBA" id="ARBA00022692"/>
    </source>
</evidence>
<dbReference type="Gene3D" id="1.50.40.10">
    <property type="entry name" value="Mitochondrial carrier domain"/>
    <property type="match status" value="2"/>
</dbReference>
<protein>
    <recommendedName>
        <fullName evidence="14">Mitochondrial carrier protein</fullName>
    </recommendedName>
</protein>
<evidence type="ECO:0000256" key="6">
    <source>
        <dbReference type="ARBA" id="ARBA00022989"/>
    </source>
</evidence>
<dbReference type="ExpressionAtlas" id="A0A2K3CW12">
    <property type="expression patterns" value="baseline and differential"/>
</dbReference>
<dbReference type="PRINTS" id="PR00926">
    <property type="entry name" value="MITOCARRIER"/>
</dbReference>
<feature type="compositionally biased region" description="Basic residues" evidence="11">
    <location>
        <begin position="183"/>
        <end position="199"/>
    </location>
</feature>
<dbReference type="GeneID" id="5724426"/>
<feature type="repeat" description="Solcar" evidence="9">
    <location>
        <begin position="296"/>
        <end position="385"/>
    </location>
</feature>
<evidence type="ECO:0000256" key="8">
    <source>
        <dbReference type="ARBA" id="ARBA00023136"/>
    </source>
</evidence>
<feature type="compositionally biased region" description="Low complexity" evidence="11">
    <location>
        <begin position="168"/>
        <end position="182"/>
    </location>
</feature>
<dbReference type="GO" id="GO:0031966">
    <property type="term" value="C:mitochondrial membrane"/>
    <property type="evidence" value="ECO:0007669"/>
    <property type="project" value="UniProtKB-SubCell"/>
</dbReference>
<evidence type="ECO:0000256" key="11">
    <source>
        <dbReference type="SAM" id="MobiDB-lite"/>
    </source>
</evidence>
<dbReference type="Pfam" id="PF00153">
    <property type="entry name" value="Mito_carr"/>
    <property type="match status" value="3"/>
</dbReference>
<feature type="compositionally biased region" description="Low complexity" evidence="11">
    <location>
        <begin position="105"/>
        <end position="118"/>
    </location>
</feature>
<dbReference type="FunCoup" id="A0A2K3CW12">
    <property type="interactions" value="52"/>
</dbReference>
<evidence type="ECO:0000256" key="10">
    <source>
        <dbReference type="RuleBase" id="RU000488"/>
    </source>
</evidence>
<keyword evidence="4 9" id="KW-0812">Transmembrane</keyword>
<evidence type="ECO:0000256" key="2">
    <source>
        <dbReference type="ARBA" id="ARBA00006375"/>
    </source>
</evidence>
<evidence type="ECO:0000313" key="12">
    <source>
        <dbReference type="EMBL" id="PNW72469.1"/>
    </source>
</evidence>
<dbReference type="InterPro" id="IPR018108">
    <property type="entry name" value="MCP_transmembrane"/>
</dbReference>
<accession>A0A2K3CW12</accession>
<feature type="region of interest" description="Disordered" evidence="11">
    <location>
        <begin position="240"/>
        <end position="297"/>
    </location>
</feature>
<dbReference type="PROSITE" id="PS50920">
    <property type="entry name" value="SOLCAR"/>
    <property type="match status" value="3"/>
</dbReference>
<dbReference type="SUPFAM" id="SSF103506">
    <property type="entry name" value="Mitochondrial carrier"/>
    <property type="match status" value="2"/>
</dbReference>
<feature type="compositionally biased region" description="Low complexity" evidence="11">
    <location>
        <begin position="257"/>
        <end position="266"/>
    </location>
</feature>
<dbReference type="OrthoDB" id="193856at2759"/>
<keyword evidence="6" id="KW-1133">Transmembrane helix</keyword>
<evidence type="ECO:0000256" key="7">
    <source>
        <dbReference type="ARBA" id="ARBA00023128"/>
    </source>
</evidence>
<dbReference type="InterPro" id="IPR002067">
    <property type="entry name" value="MCP"/>
</dbReference>
<keyword evidence="3 10" id="KW-0813">Transport</keyword>
<proteinExistence type="inferred from homology"/>
<feature type="repeat" description="Solcar" evidence="9">
    <location>
        <begin position="395"/>
        <end position="478"/>
    </location>
</feature>
<organism evidence="12 13">
    <name type="scientific">Chlamydomonas reinhardtii</name>
    <name type="common">Chlamydomonas smithii</name>
    <dbReference type="NCBI Taxonomy" id="3055"/>
    <lineage>
        <taxon>Eukaryota</taxon>
        <taxon>Viridiplantae</taxon>
        <taxon>Chlorophyta</taxon>
        <taxon>core chlorophytes</taxon>
        <taxon>Chlorophyceae</taxon>
        <taxon>CS clade</taxon>
        <taxon>Chlamydomonadales</taxon>
        <taxon>Chlamydomonadaceae</taxon>
        <taxon>Chlamydomonas</taxon>
    </lineage>
</organism>
<dbReference type="PANTHER" id="PTHR45624:SF10">
    <property type="entry name" value="SLC (SOLUTE CARRIER) HOMOLOG"/>
    <property type="match status" value="1"/>
</dbReference>